<accession>A0A8J7HQG0</accession>
<comment type="caution">
    <text evidence="2">The sequence shown here is derived from an EMBL/GenBank/DDBJ whole genome shotgun (WGS) entry which is preliminary data.</text>
</comment>
<evidence type="ECO:0000313" key="2">
    <source>
        <dbReference type="EMBL" id="MBH8561620.1"/>
    </source>
</evidence>
<dbReference type="EMBL" id="JAECZC010000007">
    <property type="protein sequence ID" value="MBH8561620.1"/>
    <property type="molecule type" value="Genomic_DNA"/>
</dbReference>
<proteinExistence type="predicted"/>
<dbReference type="SUPFAM" id="SSF51126">
    <property type="entry name" value="Pectin lyase-like"/>
    <property type="match status" value="1"/>
</dbReference>
<sequence length="725" mass="79475">MTTFPNLIGTWVDVRSFAPPDYPSDGNLQQDWQPYIQAAVDYIVNQSLNDPAPTKVATLYFPPGRYRINAPIVVSQKIPETTSSIGKRYTYCSIQIMGDAPPYGDGFNGAVIIPNFSDRPALCIELGRAVKIQNLAFHGLNTWVETANPRDMATHYNDNNYIAKVKDKQGNYIDIPVRDKTYSPYAAICIDPFTRYPDSKEQLPPDPDSKHPLPPDGGYPGMEEYYLPAGYHDNPRSGSSSIQIDNCTIHGFIVGIAISPNGLTQNAENIAITNCSITSVKTAIAVCQDQSRNVILQNLSVEGAKYAINCTDYGKGTGNCPSIFGANIGGVKYIFKTFSFGSTPSINGLYCEACLSIGILGGGATGDGYVFNSCNFALIGTPSRNRVPTKPSIFRLINMARAVFNGCAIGAIAYIPTNAIPTQADNLNDEPLWLLSVGSTIFNNCTLGVRGSDAAPRFWIAGNTWNVAFNECYTFDIPYDITQNPPTAVSPQSSGRIGQIIKLQYSTNLLDDTVLPGAFMYWQDDSGGLPTQLRWIDSKIPYVVLQDVEVTVNDDGTGSFLLPEAAIGLVAPGDIIESHTEVYNPVEQETTAQKKAYDINITVQLGRVADIDSETQLVTLHYVSATATSQTHKYLFARYLPRIHYSTTGDFNPAQADRIINVSHPALWRKNERIRDAHGYIKEGTYIKEILGNTFILSRPFTGSEANNVALYDAKVFQMNTTQVF</sequence>
<keyword evidence="3" id="KW-1185">Reference proteome</keyword>
<dbReference type="Gene3D" id="2.160.20.10">
    <property type="entry name" value="Single-stranded right-handed beta-helix, Pectin lyase-like"/>
    <property type="match status" value="2"/>
</dbReference>
<name>A0A8J7HQG0_9NOST</name>
<organism evidence="2 3">
    <name type="scientific">Amazonocrinis nigriterrae CENA67</name>
    <dbReference type="NCBI Taxonomy" id="2794033"/>
    <lineage>
        <taxon>Bacteria</taxon>
        <taxon>Bacillati</taxon>
        <taxon>Cyanobacteriota</taxon>
        <taxon>Cyanophyceae</taxon>
        <taxon>Nostocales</taxon>
        <taxon>Nostocaceae</taxon>
        <taxon>Amazonocrinis</taxon>
        <taxon>Amazonocrinis nigriterrae</taxon>
    </lineage>
</organism>
<gene>
    <name evidence="2" type="ORF">I8748_05410</name>
</gene>
<dbReference type="InterPro" id="IPR012334">
    <property type="entry name" value="Pectin_lyas_fold"/>
</dbReference>
<dbReference type="Proteomes" id="UP000632766">
    <property type="component" value="Unassembled WGS sequence"/>
</dbReference>
<evidence type="ECO:0000313" key="3">
    <source>
        <dbReference type="Proteomes" id="UP000632766"/>
    </source>
</evidence>
<dbReference type="SMART" id="SM00710">
    <property type="entry name" value="PbH1"/>
    <property type="match status" value="3"/>
</dbReference>
<dbReference type="InterPro" id="IPR011050">
    <property type="entry name" value="Pectin_lyase_fold/virulence"/>
</dbReference>
<reference evidence="2 3" key="1">
    <citation type="journal article" date="2021" name="Int. J. Syst. Evol. Microbiol.">
        <title>Amazonocrinis nigriterrae gen. nov., sp. nov., Atlanticothrix silvestris gen. nov., sp. nov. and Dendronalium phyllosphericum gen. nov., sp. nov., nostocacean cyanobacteria from Brazilian environments.</title>
        <authorList>
            <person name="Alvarenga D.O."/>
            <person name="Andreote A.P.D."/>
            <person name="Branco L.H.Z."/>
            <person name="Delbaje E."/>
            <person name="Cruz R.B."/>
            <person name="Varani A.M."/>
            <person name="Fiore M.F."/>
        </authorList>
    </citation>
    <scope>NUCLEOTIDE SEQUENCE [LARGE SCALE GENOMIC DNA]</scope>
    <source>
        <strain evidence="2 3">CENA67</strain>
    </source>
</reference>
<dbReference type="AlphaFoldDB" id="A0A8J7HQG0"/>
<protein>
    <recommendedName>
        <fullName evidence="4">Pectate lyase superfamily protein domain-containing protein</fullName>
    </recommendedName>
</protein>
<evidence type="ECO:0008006" key="4">
    <source>
        <dbReference type="Google" id="ProtNLM"/>
    </source>
</evidence>
<dbReference type="RefSeq" id="WP_198123627.1">
    <property type="nucleotide sequence ID" value="NZ_JAECZC010000007.1"/>
</dbReference>
<feature type="compositionally biased region" description="Basic and acidic residues" evidence="1">
    <location>
        <begin position="198"/>
        <end position="213"/>
    </location>
</feature>
<dbReference type="InterPro" id="IPR006626">
    <property type="entry name" value="PbH1"/>
</dbReference>
<evidence type="ECO:0000256" key="1">
    <source>
        <dbReference type="SAM" id="MobiDB-lite"/>
    </source>
</evidence>
<feature type="region of interest" description="Disordered" evidence="1">
    <location>
        <begin position="198"/>
        <end position="218"/>
    </location>
</feature>